<dbReference type="PANTHER" id="PTHR10656">
    <property type="entry name" value="CELL FATE DETERMINING PROTEIN MAB21-RELATED"/>
    <property type="match status" value="1"/>
</dbReference>
<dbReference type="InterPro" id="IPR024810">
    <property type="entry name" value="MAB21L/cGLR"/>
</dbReference>
<dbReference type="SUPFAM" id="SSF48452">
    <property type="entry name" value="TPR-like"/>
    <property type="match status" value="1"/>
</dbReference>
<accession>A0A8B6EIM7</accession>
<dbReference type="PANTHER" id="PTHR10656:SF69">
    <property type="entry name" value="MAB-21-LIKE HHH_H2TH-LIKE DOMAIN-CONTAINING PROTEIN"/>
    <property type="match status" value="1"/>
</dbReference>
<name>A0A8B6EIM7_MYTGA</name>
<organism evidence="2 3">
    <name type="scientific">Mytilus galloprovincialis</name>
    <name type="common">Mediterranean mussel</name>
    <dbReference type="NCBI Taxonomy" id="29158"/>
    <lineage>
        <taxon>Eukaryota</taxon>
        <taxon>Metazoa</taxon>
        <taxon>Spiralia</taxon>
        <taxon>Lophotrochozoa</taxon>
        <taxon>Mollusca</taxon>
        <taxon>Bivalvia</taxon>
        <taxon>Autobranchia</taxon>
        <taxon>Pteriomorphia</taxon>
        <taxon>Mytilida</taxon>
        <taxon>Mytiloidea</taxon>
        <taxon>Mytilidae</taxon>
        <taxon>Mytilinae</taxon>
        <taxon>Mytilus</taxon>
    </lineage>
</organism>
<gene>
    <name evidence="2" type="ORF">MGAL_10B001216</name>
</gene>
<dbReference type="Proteomes" id="UP000596742">
    <property type="component" value="Unassembled WGS sequence"/>
</dbReference>
<evidence type="ECO:0000259" key="1">
    <source>
        <dbReference type="Pfam" id="PF20266"/>
    </source>
</evidence>
<dbReference type="AlphaFoldDB" id="A0A8B6EIM7"/>
<proteinExistence type="predicted"/>
<evidence type="ECO:0000313" key="2">
    <source>
        <dbReference type="EMBL" id="VDI34495.1"/>
    </source>
</evidence>
<comment type="caution">
    <text evidence="2">The sequence shown here is derived from an EMBL/GenBank/DDBJ whole genome shotgun (WGS) entry which is preliminary data.</text>
</comment>
<protein>
    <recommendedName>
        <fullName evidence="1">Mab-21-like HhH/H2TH-like domain-containing protein</fullName>
    </recommendedName>
</protein>
<feature type="domain" description="Mab-21-like HhH/H2TH-like" evidence="1">
    <location>
        <begin position="203"/>
        <end position="294"/>
    </location>
</feature>
<reference evidence="2" key="1">
    <citation type="submission" date="2018-11" db="EMBL/GenBank/DDBJ databases">
        <authorList>
            <person name="Alioto T."/>
            <person name="Alioto T."/>
        </authorList>
    </citation>
    <scope>NUCLEOTIDE SEQUENCE</scope>
</reference>
<dbReference type="EMBL" id="UYJE01005151">
    <property type="protein sequence ID" value="VDI34495.1"/>
    <property type="molecule type" value="Genomic_DNA"/>
</dbReference>
<keyword evidence="3" id="KW-1185">Reference proteome</keyword>
<dbReference type="InterPro" id="IPR011990">
    <property type="entry name" value="TPR-like_helical_dom_sf"/>
</dbReference>
<dbReference type="SMART" id="SM01265">
    <property type="entry name" value="Mab-21"/>
    <property type="match status" value="1"/>
</dbReference>
<dbReference type="Gene3D" id="1.10.1410.40">
    <property type="match status" value="1"/>
</dbReference>
<dbReference type="Pfam" id="PF20266">
    <property type="entry name" value="Mab-21_C"/>
    <property type="match status" value="1"/>
</dbReference>
<sequence>MTSAYTYISSGSLAEGIDLPGSDIDIMYVIGVDVKRGIRNMKHQVRCTTLLMETDNAHPGFTRLRFLEGKDRGNKLITHKCCESTSKGLYLSVNKIVSSIKMMHPHKQQLSLHGPCLSDKGQNLDLAICLRSKYLPFNAKLWASRPRQQWPPNSTIDKIKKYGCLLVPIGPRTMPDCFVLWRLSFSEAEKQLVHSFNFTQLLCYSLLKLTLSHIASTNKDVEGLLSSYFLKTALFWVSEELDIDTFQLSKLFVCFSHCLDKLKSWIKKCNCPNYFIPEHNMFLGKINSDNNTVLLNVLDGITQDGIDGLTKYLFPNNNEICRLLRNDSESSFVKLDFLFLRTCFVGVIPNISKCLEALMFTESLMKSKYSTFIIGVCKHHHAVLSQYIAQSLPLPSIPTEANNIHKQHHRHLQDGINTDAVSGWLLYASFYYVTGQFDKTLKLTDYILSRCSPVMLTAGGVNFAEPAEKDILNYRSLVNSTMTLTEKMKMAFKGDVIFSQNSSLIPAELQLEGNNHIMIIPSIVMYYFLRFLCFSHLCEISKKQQALHDFELIVKSNNHIHPNNVSNSLTILGICYEISSDKDAAYRCYDDALQCEDFVCLSAKERRSKLLEI</sequence>
<dbReference type="InterPro" id="IPR046906">
    <property type="entry name" value="Mab-21_HhH/H2TH-like"/>
</dbReference>
<evidence type="ECO:0000313" key="3">
    <source>
        <dbReference type="Proteomes" id="UP000596742"/>
    </source>
</evidence>
<dbReference type="OrthoDB" id="6112914at2759"/>